<dbReference type="Proteomes" id="UP000636793">
    <property type="component" value="Unassembled WGS sequence"/>
</dbReference>
<keyword evidence="6" id="KW-1185">Reference proteome</keyword>
<dbReference type="Pfam" id="PF05949">
    <property type="entry name" value="DUF881"/>
    <property type="match status" value="1"/>
</dbReference>
<reference evidence="5" key="2">
    <citation type="submission" date="2020-09" db="EMBL/GenBank/DDBJ databases">
        <authorList>
            <person name="Sun Q."/>
            <person name="Zhou Y."/>
        </authorList>
    </citation>
    <scope>NUCLEOTIDE SEQUENCE</scope>
    <source>
        <strain evidence="5">CGMCC 1.15085</strain>
    </source>
</reference>
<gene>
    <name evidence="5" type="ORF">GCM10011492_29330</name>
</gene>
<protein>
    <submittedName>
        <fullName evidence="5">Membrane protein</fullName>
    </submittedName>
</protein>
<feature type="coiled-coil region" evidence="2">
    <location>
        <begin position="102"/>
        <end position="129"/>
    </location>
</feature>
<dbReference type="Gene3D" id="3.30.70.1880">
    <property type="entry name" value="Protein of unknown function DUF881"/>
    <property type="match status" value="1"/>
</dbReference>
<reference evidence="5" key="1">
    <citation type="journal article" date="2014" name="Int. J. Syst. Evol. Microbiol.">
        <title>Complete genome sequence of Corynebacterium casei LMG S-19264T (=DSM 44701T), isolated from a smear-ripened cheese.</title>
        <authorList>
            <consortium name="US DOE Joint Genome Institute (JGI-PGF)"/>
            <person name="Walter F."/>
            <person name="Albersmeier A."/>
            <person name="Kalinowski J."/>
            <person name="Ruckert C."/>
        </authorList>
    </citation>
    <scope>NUCLEOTIDE SEQUENCE</scope>
    <source>
        <strain evidence="5">CGMCC 1.15085</strain>
    </source>
</reference>
<keyword evidence="4" id="KW-1133">Transmembrane helix</keyword>
<dbReference type="InterPro" id="IPR010273">
    <property type="entry name" value="DUF881"/>
</dbReference>
<dbReference type="PANTHER" id="PTHR37313">
    <property type="entry name" value="UPF0749 PROTEIN RV1825"/>
    <property type="match status" value="1"/>
</dbReference>
<evidence type="ECO:0000256" key="4">
    <source>
        <dbReference type="SAM" id="Phobius"/>
    </source>
</evidence>
<dbReference type="EMBL" id="BMHI01000004">
    <property type="protein sequence ID" value="GGB36713.1"/>
    <property type="molecule type" value="Genomic_DNA"/>
</dbReference>
<organism evidence="5 6">
    <name type="scientific">Flexivirga endophytica</name>
    <dbReference type="NCBI Taxonomy" id="1849103"/>
    <lineage>
        <taxon>Bacteria</taxon>
        <taxon>Bacillati</taxon>
        <taxon>Actinomycetota</taxon>
        <taxon>Actinomycetes</taxon>
        <taxon>Micrococcales</taxon>
        <taxon>Dermacoccaceae</taxon>
        <taxon>Flexivirga</taxon>
    </lineage>
</organism>
<evidence type="ECO:0000313" key="6">
    <source>
        <dbReference type="Proteomes" id="UP000636793"/>
    </source>
</evidence>
<keyword evidence="4" id="KW-0472">Membrane</keyword>
<evidence type="ECO:0000256" key="3">
    <source>
        <dbReference type="SAM" id="MobiDB-lite"/>
    </source>
</evidence>
<name>A0A916WX35_9MICO</name>
<keyword evidence="2" id="KW-0175">Coiled coil</keyword>
<evidence type="ECO:0000256" key="2">
    <source>
        <dbReference type="SAM" id="Coils"/>
    </source>
</evidence>
<evidence type="ECO:0000313" key="5">
    <source>
        <dbReference type="EMBL" id="GGB36713.1"/>
    </source>
</evidence>
<accession>A0A916WX35</accession>
<feature type="region of interest" description="Disordered" evidence="3">
    <location>
        <begin position="274"/>
        <end position="304"/>
    </location>
</feature>
<dbReference type="RefSeq" id="WP_188837759.1">
    <property type="nucleotide sequence ID" value="NZ_BMHI01000004.1"/>
</dbReference>
<feature type="compositionally biased region" description="Low complexity" evidence="3">
    <location>
        <begin position="287"/>
        <end position="304"/>
    </location>
</feature>
<sequence length="304" mass="31816">MTGAEPRGPTTGRSTDPAQSMSLINNLMRAPLDPGYEAAARKRKSAGKPASVGLRSPLLIVTLVVIGLSLAVAAHALRLPQAASEKRRTELINSINDRQHTIDADTRTINATQEEINKLQATALRRQNDPSLEGRLKALELTTGAAAAHGPGLVLTVDDAPDAGTDAQGNPRTDSSDTERLTSTDLQIIVNGLWAAGAEAISINGQRLTSETAIRFAGQAILVNFRALQPPYGISVIGGPKVADNFRNNSGGAYLRELVGTYNIREKLTDSKSVSVPAAPLPGLSHARAPSAATSPSRSPEGGS</sequence>
<feature type="region of interest" description="Disordered" evidence="3">
    <location>
        <begin position="160"/>
        <end position="181"/>
    </location>
</feature>
<dbReference type="PANTHER" id="PTHR37313:SF1">
    <property type="entry name" value="UPF0749 PROTEIN RV1823"/>
    <property type="match status" value="1"/>
</dbReference>
<dbReference type="GO" id="GO:0005886">
    <property type="term" value="C:plasma membrane"/>
    <property type="evidence" value="ECO:0007669"/>
    <property type="project" value="TreeGrafter"/>
</dbReference>
<comment type="caution">
    <text evidence="5">The sequence shown here is derived from an EMBL/GenBank/DDBJ whole genome shotgun (WGS) entry which is preliminary data.</text>
</comment>
<keyword evidence="4" id="KW-0812">Transmembrane</keyword>
<evidence type="ECO:0000256" key="1">
    <source>
        <dbReference type="ARBA" id="ARBA00009108"/>
    </source>
</evidence>
<dbReference type="AlphaFoldDB" id="A0A916WX35"/>
<proteinExistence type="inferred from homology"/>
<feature type="transmembrane region" description="Helical" evidence="4">
    <location>
        <begin position="58"/>
        <end position="77"/>
    </location>
</feature>
<comment type="similarity">
    <text evidence="1">Belongs to the UPF0749 family.</text>
</comment>